<reference evidence="4" key="1">
    <citation type="submission" date="2021-02" db="EMBL/GenBank/DDBJ databases">
        <authorList>
            <person name="Nowell W R."/>
        </authorList>
    </citation>
    <scope>NUCLEOTIDE SEQUENCE</scope>
</reference>
<evidence type="ECO:0000313" key="4">
    <source>
        <dbReference type="EMBL" id="CAF1608918.1"/>
    </source>
</evidence>
<feature type="region of interest" description="Disordered" evidence="1">
    <location>
        <begin position="82"/>
        <end position="106"/>
    </location>
</feature>
<proteinExistence type="predicted"/>
<keyword evidence="5" id="KW-1185">Reference proteome</keyword>
<keyword evidence="2" id="KW-0472">Membrane</keyword>
<protein>
    <submittedName>
        <fullName evidence="4">Uncharacterized protein</fullName>
    </submittedName>
</protein>
<evidence type="ECO:0000256" key="1">
    <source>
        <dbReference type="SAM" id="MobiDB-lite"/>
    </source>
</evidence>
<dbReference type="OrthoDB" id="10394798at2759"/>
<keyword evidence="2" id="KW-0812">Transmembrane</keyword>
<keyword evidence="2" id="KW-1133">Transmembrane helix</keyword>
<comment type="caution">
    <text evidence="4">The sequence shown here is derived from an EMBL/GenBank/DDBJ whole genome shotgun (WGS) entry which is preliminary data.</text>
</comment>
<dbReference type="Proteomes" id="UP000663832">
    <property type="component" value="Unassembled WGS sequence"/>
</dbReference>
<sequence length="106" mass="12174">MLNIIAICLLVSASICLVLVISITMYILHVIKHRSTNVGFAINIAQNILKRRLLVPLIILLRVHLPFPIMLIVTILRRKLTKKSSPQTKIEKEQEKEKKQNIENLN</sequence>
<name>A0A816BAL6_9BILA</name>
<evidence type="ECO:0000256" key="2">
    <source>
        <dbReference type="SAM" id="Phobius"/>
    </source>
</evidence>
<dbReference type="EMBL" id="CAJNOM010001465">
    <property type="protein sequence ID" value="CAF1608918.1"/>
    <property type="molecule type" value="Genomic_DNA"/>
</dbReference>
<evidence type="ECO:0000313" key="3">
    <source>
        <dbReference type="EMBL" id="CAF1385028.1"/>
    </source>
</evidence>
<evidence type="ECO:0000313" key="5">
    <source>
        <dbReference type="Proteomes" id="UP000663832"/>
    </source>
</evidence>
<feature type="compositionally biased region" description="Basic and acidic residues" evidence="1">
    <location>
        <begin position="89"/>
        <end position="106"/>
    </location>
</feature>
<organism evidence="4 5">
    <name type="scientific">Adineta steineri</name>
    <dbReference type="NCBI Taxonomy" id="433720"/>
    <lineage>
        <taxon>Eukaryota</taxon>
        <taxon>Metazoa</taxon>
        <taxon>Spiralia</taxon>
        <taxon>Gnathifera</taxon>
        <taxon>Rotifera</taxon>
        <taxon>Eurotatoria</taxon>
        <taxon>Bdelloidea</taxon>
        <taxon>Adinetida</taxon>
        <taxon>Adinetidae</taxon>
        <taxon>Adineta</taxon>
    </lineage>
</organism>
<feature type="transmembrane region" description="Helical" evidence="2">
    <location>
        <begin position="7"/>
        <end position="28"/>
    </location>
</feature>
<dbReference type="Proteomes" id="UP000663877">
    <property type="component" value="Unassembled WGS sequence"/>
</dbReference>
<feature type="transmembrane region" description="Helical" evidence="2">
    <location>
        <begin position="53"/>
        <end position="76"/>
    </location>
</feature>
<dbReference type="EMBL" id="CAJNOI010001125">
    <property type="protein sequence ID" value="CAF1385028.1"/>
    <property type="molecule type" value="Genomic_DNA"/>
</dbReference>
<accession>A0A816BAL6</accession>
<dbReference type="AlphaFoldDB" id="A0A816BAL6"/>
<gene>
    <name evidence="3" type="ORF">BJG266_LOCUS36789</name>
    <name evidence="4" type="ORF">QVE165_LOCUS53765</name>
</gene>